<evidence type="ECO:0000313" key="2">
    <source>
        <dbReference type="Proteomes" id="UP000001075"/>
    </source>
</evidence>
<sequence>MSWLNTFDSYLCNSQKEKIERVIHQEKRKSILPYKYLSTQHISFMFNNEWMILVS</sequence>
<dbReference type="EMBL" id="JH000469">
    <property type="protein sequence ID" value="EGW08332.1"/>
    <property type="molecule type" value="Genomic_DNA"/>
</dbReference>
<evidence type="ECO:0000313" key="1">
    <source>
        <dbReference type="EMBL" id="EGW08332.1"/>
    </source>
</evidence>
<dbReference type="Proteomes" id="UP000001075">
    <property type="component" value="Unassembled WGS sequence"/>
</dbReference>
<protein>
    <submittedName>
        <fullName evidence="1">Uncharacterized protein</fullName>
    </submittedName>
</protein>
<name>G3HKT4_CRIGR</name>
<organism evidence="1 2">
    <name type="scientific">Cricetulus griseus</name>
    <name type="common">Chinese hamster</name>
    <name type="synonym">Cricetulus barabensis griseus</name>
    <dbReference type="NCBI Taxonomy" id="10029"/>
    <lineage>
        <taxon>Eukaryota</taxon>
        <taxon>Metazoa</taxon>
        <taxon>Chordata</taxon>
        <taxon>Craniata</taxon>
        <taxon>Vertebrata</taxon>
        <taxon>Euteleostomi</taxon>
        <taxon>Mammalia</taxon>
        <taxon>Eutheria</taxon>
        <taxon>Euarchontoglires</taxon>
        <taxon>Glires</taxon>
        <taxon>Rodentia</taxon>
        <taxon>Myomorpha</taxon>
        <taxon>Muroidea</taxon>
        <taxon>Cricetidae</taxon>
        <taxon>Cricetinae</taxon>
        <taxon>Cricetulus</taxon>
    </lineage>
</organism>
<proteinExistence type="predicted"/>
<dbReference type="AlphaFoldDB" id="G3HKT4"/>
<accession>G3HKT4</accession>
<dbReference type="InParanoid" id="G3HKT4"/>
<reference evidence="2" key="1">
    <citation type="journal article" date="2011" name="Nat. Biotechnol.">
        <title>The genomic sequence of the Chinese hamster ovary (CHO)-K1 cell line.</title>
        <authorList>
            <person name="Xu X."/>
            <person name="Nagarajan H."/>
            <person name="Lewis N.E."/>
            <person name="Pan S."/>
            <person name="Cai Z."/>
            <person name="Liu X."/>
            <person name="Chen W."/>
            <person name="Xie M."/>
            <person name="Wang W."/>
            <person name="Hammond S."/>
            <person name="Andersen M.R."/>
            <person name="Neff N."/>
            <person name="Passarelli B."/>
            <person name="Koh W."/>
            <person name="Fan H.C."/>
            <person name="Wang J."/>
            <person name="Gui Y."/>
            <person name="Lee K.H."/>
            <person name="Betenbaugh M.J."/>
            <person name="Quake S.R."/>
            <person name="Famili I."/>
            <person name="Palsson B.O."/>
            <person name="Wang J."/>
        </authorList>
    </citation>
    <scope>NUCLEOTIDE SEQUENCE [LARGE SCALE GENOMIC DNA]</scope>
    <source>
        <strain evidence="2">CHO K1 cell line</strain>
    </source>
</reference>
<gene>
    <name evidence="1" type="ORF">I79_011314</name>
</gene>